<name>A0A327ZQS8_9STAP</name>
<proteinExistence type="predicted"/>
<accession>A0A327ZQS8</accession>
<dbReference type="RefSeq" id="WP_111716918.1">
    <property type="nucleotide sequence ID" value="NZ_JBHSSR010000009.1"/>
</dbReference>
<dbReference type="EMBL" id="PZJH01000007">
    <property type="protein sequence ID" value="RAK43904.1"/>
    <property type="molecule type" value="Genomic_DNA"/>
</dbReference>
<gene>
    <name evidence="2" type="ORF">BHU61_11155</name>
</gene>
<protein>
    <submittedName>
        <fullName evidence="2">Glyoxalase</fullName>
    </submittedName>
</protein>
<reference evidence="2 3" key="1">
    <citation type="journal article" date="2018" name="Front. Microbiol.">
        <title>Description and Comparative Genomics of Macrococcus caseolyticus subsp. hominis subsp. nov., Macrococcus goetzii sp. nov., Macrococcus epidermidis sp. nov., and Macrococcus bohemicus sp. nov., Novel Macrococci From Human Clinical Material With Virulence Potential and Suspected Uptake of Foreign DNA by Natural Transformation.</title>
        <authorList>
            <person name="Maslanova I."/>
            <person name="Wertheimer Z."/>
            <person name="Sedlacek I."/>
            <person name="Svec P."/>
            <person name="Indrakova A."/>
            <person name="Kovarovic V."/>
            <person name="Schumann P."/>
            <person name="Sproer C."/>
            <person name="Kralova S."/>
            <person name="Sedo O."/>
            <person name="Kristofova L."/>
            <person name="Vrbovska V."/>
            <person name="Fuzik T."/>
            <person name="Petras P."/>
            <person name="Zdrahal Z."/>
            <person name="Ruzickova V."/>
            <person name="Doskar J."/>
            <person name="Pantucek R."/>
        </authorList>
    </citation>
    <scope>NUCLEOTIDE SEQUENCE [LARGE SCALE GENOMIC DNA]</scope>
    <source>
        <strain evidence="2 3">01/688</strain>
    </source>
</reference>
<dbReference type="AlphaFoldDB" id="A0A327ZQS8"/>
<feature type="domain" description="VOC" evidence="1">
    <location>
        <begin position="6"/>
        <end position="121"/>
    </location>
</feature>
<dbReference type="InterPro" id="IPR004360">
    <property type="entry name" value="Glyas_Fos-R_dOase_dom"/>
</dbReference>
<keyword evidence="3" id="KW-1185">Reference proteome</keyword>
<organism evidence="2 3">
    <name type="scientific">Macrococcus epidermidis</name>
    <dbReference type="NCBI Taxonomy" id="1902580"/>
    <lineage>
        <taxon>Bacteria</taxon>
        <taxon>Bacillati</taxon>
        <taxon>Bacillota</taxon>
        <taxon>Bacilli</taxon>
        <taxon>Bacillales</taxon>
        <taxon>Staphylococcaceae</taxon>
        <taxon>Macrococcus</taxon>
    </lineage>
</organism>
<evidence type="ECO:0000313" key="2">
    <source>
        <dbReference type="EMBL" id="RAK43904.1"/>
    </source>
</evidence>
<dbReference type="Proteomes" id="UP000249808">
    <property type="component" value="Unassembled WGS sequence"/>
</dbReference>
<comment type="caution">
    <text evidence="2">The sequence shown here is derived from an EMBL/GenBank/DDBJ whole genome shotgun (WGS) entry which is preliminary data.</text>
</comment>
<dbReference type="SUPFAM" id="SSF54593">
    <property type="entry name" value="Glyoxalase/Bleomycin resistance protein/Dihydroxybiphenyl dioxygenase"/>
    <property type="match status" value="1"/>
</dbReference>
<dbReference type="InterPro" id="IPR029068">
    <property type="entry name" value="Glyas_Bleomycin-R_OHBP_Dase"/>
</dbReference>
<dbReference type="PROSITE" id="PS51819">
    <property type="entry name" value="VOC"/>
    <property type="match status" value="1"/>
</dbReference>
<dbReference type="PANTHER" id="PTHR39175">
    <property type="entry name" value="FAMILY PROTEIN, PUTATIVE (AFU_ORTHOLOGUE AFUA_3G15060)-RELATED"/>
    <property type="match status" value="1"/>
</dbReference>
<dbReference type="Pfam" id="PF00903">
    <property type="entry name" value="Glyoxalase"/>
    <property type="match status" value="1"/>
</dbReference>
<dbReference type="Gene3D" id="3.10.180.10">
    <property type="entry name" value="2,3-Dihydroxybiphenyl 1,2-Dioxygenase, domain 1"/>
    <property type="match status" value="1"/>
</dbReference>
<dbReference type="InterPro" id="IPR037523">
    <property type="entry name" value="VOC_core"/>
</dbReference>
<evidence type="ECO:0000259" key="1">
    <source>
        <dbReference type="PROSITE" id="PS51819"/>
    </source>
</evidence>
<evidence type="ECO:0000313" key="3">
    <source>
        <dbReference type="Proteomes" id="UP000249808"/>
    </source>
</evidence>
<dbReference type="PANTHER" id="PTHR39175:SF1">
    <property type="entry name" value="FAMILY PROTEIN, PUTATIVE (AFU_ORTHOLOGUE AFUA_3G15060)-RELATED"/>
    <property type="match status" value="1"/>
</dbReference>
<sequence>MDNYNGLDHVQVAGPKGKDTIAIEFYEGVLGFKHIEKPDTLKSRGGAWFEIGRNQQLHYGVEDDFRSANKAHPAFIVKNLETLTALLNKKGYDFIKDDLLPHAKRIFLYDPFGNRLEFMELK</sequence>